<dbReference type="OrthoDB" id="5150353at2"/>
<dbReference type="SMART" id="SM00306">
    <property type="entry name" value="HintN"/>
    <property type="match status" value="1"/>
</dbReference>
<dbReference type="InterPro" id="IPR050708">
    <property type="entry name" value="T6SS_VgrG/RHS"/>
</dbReference>
<accession>A0A1T5M3S2</accession>
<evidence type="ECO:0000313" key="4">
    <source>
        <dbReference type="EMBL" id="SKC82765.1"/>
    </source>
</evidence>
<feature type="compositionally biased region" description="Low complexity" evidence="2">
    <location>
        <begin position="1719"/>
        <end position="1735"/>
    </location>
</feature>
<dbReference type="NCBIfam" id="TIGR03696">
    <property type="entry name" value="Rhs_assc_core"/>
    <property type="match status" value="1"/>
</dbReference>
<evidence type="ECO:0000256" key="2">
    <source>
        <dbReference type="SAM" id="MobiDB-lite"/>
    </source>
</evidence>
<dbReference type="InterPro" id="IPR031325">
    <property type="entry name" value="RHS_repeat"/>
</dbReference>
<feature type="compositionally biased region" description="Polar residues" evidence="2">
    <location>
        <begin position="470"/>
        <end position="481"/>
    </location>
</feature>
<proteinExistence type="predicted"/>
<dbReference type="RefSeq" id="WP_139821046.1">
    <property type="nucleotide sequence ID" value="NZ_FUZQ01000009.1"/>
</dbReference>
<dbReference type="NCBIfam" id="TIGR01643">
    <property type="entry name" value="YD_repeat_2x"/>
    <property type="match status" value="2"/>
</dbReference>
<dbReference type="Pfam" id="PF05593">
    <property type="entry name" value="RHS_repeat"/>
    <property type="match status" value="2"/>
</dbReference>
<dbReference type="SUPFAM" id="SSF51294">
    <property type="entry name" value="Hedgehog/intein (Hint) domain"/>
    <property type="match status" value="1"/>
</dbReference>
<dbReference type="PANTHER" id="PTHR32305:SF17">
    <property type="entry name" value="TRNA NUCLEASE WAPA"/>
    <property type="match status" value="1"/>
</dbReference>
<protein>
    <submittedName>
        <fullName evidence="4">RHS repeat-associated core domain-containing protein</fullName>
    </submittedName>
</protein>
<dbReference type="InterPro" id="IPR003587">
    <property type="entry name" value="Hint_dom_N"/>
</dbReference>
<dbReference type="InterPro" id="IPR056823">
    <property type="entry name" value="TEN-like_YD-shell"/>
</dbReference>
<dbReference type="Pfam" id="PF07591">
    <property type="entry name" value="PT-HINT"/>
    <property type="match status" value="1"/>
</dbReference>
<dbReference type="InterPro" id="IPR006530">
    <property type="entry name" value="YD"/>
</dbReference>
<evidence type="ECO:0000256" key="1">
    <source>
        <dbReference type="ARBA" id="ARBA00022737"/>
    </source>
</evidence>
<name>A0A1T5M3S2_9MICO</name>
<evidence type="ECO:0000313" key="5">
    <source>
        <dbReference type="Proteomes" id="UP000189777"/>
    </source>
</evidence>
<feature type="compositionally biased region" description="Gly residues" evidence="2">
    <location>
        <begin position="1705"/>
        <end position="1718"/>
    </location>
</feature>
<organism evidence="4 5">
    <name type="scientific">Krasilnikoviella flava</name>
    <dbReference type="NCBI Taxonomy" id="526729"/>
    <lineage>
        <taxon>Bacteria</taxon>
        <taxon>Bacillati</taxon>
        <taxon>Actinomycetota</taxon>
        <taxon>Actinomycetes</taxon>
        <taxon>Micrococcales</taxon>
        <taxon>Promicromonosporaceae</taxon>
        <taxon>Krasilnikoviella</taxon>
    </lineage>
</organism>
<dbReference type="Pfam" id="PF15650">
    <property type="entry name" value="Tox-REase-9"/>
    <property type="match status" value="1"/>
</dbReference>
<dbReference type="PANTHER" id="PTHR32305">
    <property type="match status" value="1"/>
</dbReference>
<dbReference type="STRING" id="526729.SAMN04324258_4452"/>
<dbReference type="Gene3D" id="2.170.16.10">
    <property type="entry name" value="Hedgehog/Intein (Hint) domain"/>
    <property type="match status" value="1"/>
</dbReference>
<dbReference type="EMBL" id="FUZQ01000009">
    <property type="protein sequence ID" value="SKC82765.1"/>
    <property type="molecule type" value="Genomic_DNA"/>
</dbReference>
<evidence type="ECO:0000259" key="3">
    <source>
        <dbReference type="SMART" id="SM00306"/>
    </source>
</evidence>
<gene>
    <name evidence="4" type="ORF">SAMN04324258_4452</name>
</gene>
<dbReference type="Proteomes" id="UP000189777">
    <property type="component" value="Unassembled WGS sequence"/>
</dbReference>
<sequence length="2081" mass="222457">MAEGLTVAAEGSPTVLMVTAGVSGDSGSFGASSLSPSNTWSTDLRSGSFAWNYPLSAPDVPGSFTPNLGISYSSGGIDGRTSSTNNQASQVGDGFDLWPGFIERKYKSCGLDEVKNDAGRPIGDLCWDYDNAFISFNGVAGELVPSGTDTWRLQKDDGTKIERLRSTARGNSDNDGEYWKVTTPNGTQYFFGYNRLPGWQSGDAVTASTWTVPVVGDDAGDECHAATRKASLCRQAWRWNLDYTVDAAGNKITYHYAAERNQYGQLGDPATDNVYHRGGTLTRIDYGLRGADLVGAGAAQPLGRVSFTSAERCLASGGVQCTNIATQPSGWFDTPWDLNCNAGATCDEGRTSPSFWTRKMLTKITTQVFADTGSGAAWQNVDSWTLGHRWGIADSDYQLLLTSITRTGHTGTTAIAMPAVTFGYDEMANRMDKDGDGQEPFYKSRLTAIADEVGGQVDVTYSPEACSPSALPSPQTNTTRCFPQMRKPGPNLDPVTDWFNKYVVTEVVTTDRTETSPDQVTRYEYLGGGAWHFDESTGMVPEEEKTWSDWRGYGQVRTTTGSATQQETQSDAWFLRGMPGQKAKLESDEGAEIVDAEQYAGFTYKTATYSAPDGAVVSKTVNRPWWHQTAISERSWGDLKSGFNGTSHTKAWTSLGTGGAPWRTTEQYQSYDTVAGRITKVDDRGDTALTTDDRCVSTSYATSTSRNILGLHARQQTWGVACSATPNRAGGDVISDVRYAYDGASYGTAPTIGRITGAADLAGYEGTTARYVEAATTYDTYGRPTSVTDVAADVHVTSSSVLTRTARTDGHKTTTAYTPATGFATQMVETSPPATPGAASSALTTTTHLDARRGVPTRVTDTNGKATNVTYDALGRTSKVWLADRVITQTPSMQYAYKVTGKAAPAVGTTSLNSNGDPRTSWTLYDGLLRPVQTQAPGQRGGMILADTMYDSRGLVSRTYNPYYTTSATAGVLFDPYDSAVVDGQVRTSYDGLGRPVQSKLMRNDGDGGEVMSTTRTVYRGDRTTVIPPQGGTATTALVDARGRTTELRQHHDRATAAPADTTGLDATKYTYTGRDELKTVVDPAGNRWEYTYDQRGRQVSTKDPDAGTTTSTYDDFGQVTSTTDAAGHTLVTTYDGLGRRTGLRDDSATGALRASWTYDTLPGAKGQLASSTRHEGGAQYSTQVLEYDRLYRATRSRVVIPATEGKLAGNYTTVTSYGPDGSVSGLGLPAAGALPGQTAAYDIDPDTGWVLGMIGPEGISSTSAYDNVGRLTHMEMDGDAGELITATYAFDRTTDRLTEYRADRFLQPGIDRTETYTYDEAGNVLSLADVSRTGTDVQCYDYDHLRRLTEAWTQRAASCAGDGAAAKTAGTLGGPAPYWQEWTYDKAGSRLTETQHGIAGSSTPGDIKRSYQYGTAQPHTVTGVTQDVAASGTNPAVKSQETYTYDKVGQTTARQINGDSQTLAWSPEGRVQEVTNADDSGVEYVYDADGNRLLARTSSGAGTETTLYLGHTEVTVNNAAPTVAKATRYIDVGGGHTAVVDDDRTVSFVLADHQGTGQLSIRADTMALSQRRTTPFGADRGTAPTQWAGSRSFVGGYDDRDTTGLVSLGAREYDPALGRFVSLDPVMDLTDPQQIHGYSYANNNPVTWSDPTGLKWDDCAWQTCKTTSGGGWAVTNPTSEHVDNDYQDGDPSDDCHSGCIPAGSLGGSGSTSGGGGSATNTGSTGAATSAPAESETARAQRVLDRSVTDVALELGWEALKDFVGWNDLVGCLEKDLGACGGLALGIVPVGKGLKAIKALYKVIDGAISFYKEVKWARGVISRARSTSTVGGACAINSFVPGTLVLLADGTSKPIEDVQLGDQVLATDETTGKSEPQAVVALITGDGDKDLVTLTVTDAHGDIGSVTATDGHPFWVPALDEWVDAGDLKPGQWLQTAAGTHVQLTAIETTRTRARVHNLTISGSHTYYVTATEQSLLSHNESCPRDTLGRFTSGENADAARGRATHLNYRDALGGGYDYEVRLDSGRRPDAVNWATREVRELKSDAPSSMARGRRQLQGYVSELESMTGQPWTGHLDIYSR</sequence>
<dbReference type="Pfam" id="PF25023">
    <property type="entry name" value="TEN_YD-shell"/>
    <property type="match status" value="1"/>
</dbReference>
<dbReference type="CDD" id="cd00081">
    <property type="entry name" value="Hint"/>
    <property type="match status" value="1"/>
</dbReference>
<reference evidence="4 5" key="1">
    <citation type="submission" date="2017-02" db="EMBL/GenBank/DDBJ databases">
        <authorList>
            <person name="Peterson S.W."/>
        </authorList>
    </citation>
    <scope>NUCLEOTIDE SEQUENCE [LARGE SCALE GENOMIC DNA]</scope>
    <source>
        <strain evidence="4 5">DSM 21481</strain>
    </source>
</reference>
<feature type="region of interest" description="Disordered" evidence="2">
    <location>
        <begin position="466"/>
        <end position="488"/>
    </location>
</feature>
<feature type="region of interest" description="Disordered" evidence="2">
    <location>
        <begin position="1671"/>
        <end position="1741"/>
    </location>
</feature>
<keyword evidence="1" id="KW-0677">Repeat</keyword>
<feature type="domain" description="Hint" evidence="3">
    <location>
        <begin position="1836"/>
        <end position="1938"/>
    </location>
</feature>
<keyword evidence="5" id="KW-1185">Reference proteome</keyword>
<dbReference type="Gene3D" id="2.180.10.10">
    <property type="entry name" value="RHS repeat-associated core"/>
    <property type="match status" value="1"/>
</dbReference>
<dbReference type="InterPro" id="IPR036844">
    <property type="entry name" value="Hint_dom_sf"/>
</dbReference>
<dbReference type="InterPro" id="IPR028902">
    <property type="entry name" value="Tox-REase-9_dom"/>
</dbReference>
<dbReference type="InterPro" id="IPR022385">
    <property type="entry name" value="Rhs_assc_core"/>
</dbReference>